<dbReference type="Proteomes" id="UP001209344">
    <property type="component" value="Unassembled WGS sequence"/>
</dbReference>
<evidence type="ECO:0000313" key="2">
    <source>
        <dbReference type="Proteomes" id="UP001209344"/>
    </source>
</evidence>
<organism evidence="1 2">
    <name type="scientific">Segatella copri</name>
    <dbReference type="NCBI Taxonomy" id="165179"/>
    <lineage>
        <taxon>Bacteria</taxon>
        <taxon>Pseudomonadati</taxon>
        <taxon>Bacteroidota</taxon>
        <taxon>Bacteroidia</taxon>
        <taxon>Bacteroidales</taxon>
        <taxon>Prevotellaceae</taxon>
        <taxon>Segatella</taxon>
    </lineage>
</organism>
<dbReference type="AlphaFoldDB" id="A0AAP3BDS8"/>
<sequence length="48" mass="5066">MKTNEIEGKLEVMELMAVKGGIDEIEIECRAQDSGVICNAGSAVAGRV</sequence>
<reference evidence="1" key="1">
    <citation type="submission" date="2022-11" db="EMBL/GenBank/DDBJ databases">
        <title>Genomic repertoires linked with pathogenic potency of arthritogenic Prevotella copri isolated from the gut of rheumatoid arthritis patients.</title>
        <authorList>
            <person name="Nii T."/>
            <person name="Maeda Y."/>
            <person name="Motooka D."/>
            <person name="Naito M."/>
            <person name="Matsumoto Y."/>
            <person name="Ogawa T."/>
            <person name="Oguro-Igashira E."/>
            <person name="Kishikawa T."/>
            <person name="Yamashita M."/>
            <person name="Koizumi S."/>
            <person name="Kurakawa T."/>
            <person name="Okumura R."/>
            <person name="Kayama H."/>
            <person name="Murakami M."/>
            <person name="Sakaguchi T."/>
            <person name="Das B."/>
            <person name="Nakamura S."/>
            <person name="Okada Y."/>
            <person name="Kumanogoh A."/>
            <person name="Takeda K."/>
        </authorList>
    </citation>
    <scope>NUCLEOTIDE SEQUENCE</scope>
    <source>
        <strain evidence="1">F3-75</strain>
    </source>
</reference>
<gene>
    <name evidence="1" type="ORF">ONT16_11135</name>
</gene>
<dbReference type="RefSeq" id="WP_158573438.1">
    <property type="nucleotide sequence ID" value="NZ_JAPDVK010000003.1"/>
</dbReference>
<accession>A0AAP3BDS8</accession>
<protein>
    <submittedName>
        <fullName evidence="1">Uncharacterized protein</fullName>
    </submittedName>
</protein>
<comment type="caution">
    <text evidence="1">The sequence shown here is derived from an EMBL/GenBank/DDBJ whole genome shotgun (WGS) entry which is preliminary data.</text>
</comment>
<name>A0AAP3BDS8_9BACT</name>
<dbReference type="EMBL" id="JAPDVK010000003">
    <property type="protein sequence ID" value="MCW4128793.1"/>
    <property type="molecule type" value="Genomic_DNA"/>
</dbReference>
<evidence type="ECO:0000313" key="1">
    <source>
        <dbReference type="EMBL" id="MCW4128793.1"/>
    </source>
</evidence>
<proteinExistence type="predicted"/>